<reference evidence="1" key="1">
    <citation type="submission" date="2023-04" db="EMBL/GenBank/DDBJ databases">
        <title>A chromosome-level genome assembly of the parasitoid wasp Eretmocerus hayati.</title>
        <authorList>
            <person name="Zhong Y."/>
            <person name="Liu S."/>
            <person name="Liu Y."/>
        </authorList>
    </citation>
    <scope>NUCLEOTIDE SEQUENCE</scope>
    <source>
        <strain evidence="1">ZJU_SS_LIU_2023</strain>
    </source>
</reference>
<gene>
    <name evidence="1" type="ORF">QAD02_001375</name>
</gene>
<accession>A0ACC2NGB8</accession>
<sequence>MTGGVRVMNIQGRMRTERERAIGMTEAERAWRAQWVKDQVLHDEPITPDAYYRERYNPIRRFYRAPLDKLENFLAPRLNPTKAAIIRHLIGKTAIGITFFYCAAYYFKYNPSTWETKGGWKITQSRIAMYPGDPGFPNFKNKEPHEYAAFGFEKSPI</sequence>
<evidence type="ECO:0000313" key="1">
    <source>
        <dbReference type="EMBL" id="KAJ8670116.1"/>
    </source>
</evidence>
<comment type="caution">
    <text evidence="1">The sequence shown here is derived from an EMBL/GenBank/DDBJ whole genome shotgun (WGS) entry which is preliminary data.</text>
</comment>
<protein>
    <submittedName>
        <fullName evidence="1">Uncharacterized protein</fullName>
    </submittedName>
</protein>
<keyword evidence="2" id="KW-1185">Reference proteome</keyword>
<dbReference type="Proteomes" id="UP001239111">
    <property type="component" value="Chromosome 3"/>
</dbReference>
<dbReference type="EMBL" id="CM056743">
    <property type="protein sequence ID" value="KAJ8670116.1"/>
    <property type="molecule type" value="Genomic_DNA"/>
</dbReference>
<proteinExistence type="predicted"/>
<name>A0ACC2NGB8_9HYME</name>
<organism evidence="1 2">
    <name type="scientific">Eretmocerus hayati</name>
    <dbReference type="NCBI Taxonomy" id="131215"/>
    <lineage>
        <taxon>Eukaryota</taxon>
        <taxon>Metazoa</taxon>
        <taxon>Ecdysozoa</taxon>
        <taxon>Arthropoda</taxon>
        <taxon>Hexapoda</taxon>
        <taxon>Insecta</taxon>
        <taxon>Pterygota</taxon>
        <taxon>Neoptera</taxon>
        <taxon>Endopterygota</taxon>
        <taxon>Hymenoptera</taxon>
        <taxon>Apocrita</taxon>
        <taxon>Proctotrupomorpha</taxon>
        <taxon>Chalcidoidea</taxon>
        <taxon>Aphelinidae</taxon>
        <taxon>Aphelininae</taxon>
        <taxon>Eretmocerus</taxon>
    </lineage>
</organism>
<evidence type="ECO:0000313" key="2">
    <source>
        <dbReference type="Proteomes" id="UP001239111"/>
    </source>
</evidence>